<keyword evidence="5 6" id="KW-0472">Membrane</keyword>
<evidence type="ECO:0000256" key="6">
    <source>
        <dbReference type="SAM" id="Phobius"/>
    </source>
</evidence>
<feature type="transmembrane region" description="Helical" evidence="6">
    <location>
        <begin position="55"/>
        <end position="78"/>
    </location>
</feature>
<gene>
    <name evidence="7" type="ORF">B9Q09_02250</name>
</gene>
<dbReference type="GO" id="GO:0022857">
    <property type="term" value="F:transmembrane transporter activity"/>
    <property type="evidence" value="ECO:0007669"/>
    <property type="project" value="InterPro"/>
</dbReference>
<reference evidence="7 8" key="1">
    <citation type="submission" date="2017-04" db="EMBL/GenBank/DDBJ databases">
        <title>Novel microbial lineages endemic to geothermal iron-oxide mats fill important gaps in the evolutionary history of Archaea.</title>
        <authorList>
            <person name="Jay Z.J."/>
            <person name="Beam J.P."/>
            <person name="Dlakic M."/>
            <person name="Rusch D.B."/>
            <person name="Kozubal M.A."/>
            <person name="Inskeep W.P."/>
        </authorList>
    </citation>
    <scope>NUCLEOTIDE SEQUENCE [LARGE SCALE GENOMIC DNA]</scope>
    <source>
        <strain evidence="7">ECH_B_SAG-C16</strain>
    </source>
</reference>
<keyword evidence="4 6" id="KW-1133">Transmembrane helix</keyword>
<protein>
    <recommendedName>
        <fullName evidence="9">Amino acid permease/ SLC12A domain-containing protein</fullName>
    </recommendedName>
</protein>
<feature type="transmembrane region" description="Helical" evidence="6">
    <location>
        <begin position="440"/>
        <end position="459"/>
    </location>
</feature>
<dbReference type="PANTHER" id="PTHR42770">
    <property type="entry name" value="AMINO ACID TRANSPORTER-RELATED"/>
    <property type="match status" value="1"/>
</dbReference>
<evidence type="ECO:0000256" key="5">
    <source>
        <dbReference type="ARBA" id="ARBA00023136"/>
    </source>
</evidence>
<evidence type="ECO:0000313" key="7">
    <source>
        <dbReference type="EMBL" id="PSN96355.1"/>
    </source>
</evidence>
<feature type="transmembrane region" description="Helical" evidence="6">
    <location>
        <begin position="377"/>
        <end position="400"/>
    </location>
</feature>
<dbReference type="EMBL" id="NEXK01000047">
    <property type="protein sequence ID" value="PSN96355.1"/>
    <property type="molecule type" value="Genomic_DNA"/>
</dbReference>
<organism evidence="7 8">
    <name type="scientific">Candidatus Marsarchaeota G2 archaeon ECH_B_SAG-C16</name>
    <dbReference type="NCBI Taxonomy" id="1978163"/>
    <lineage>
        <taxon>Archaea</taxon>
        <taxon>Candidatus Marsarchaeota</taxon>
        <taxon>Candidatus Marsarchaeota group 2</taxon>
    </lineage>
</organism>
<feature type="transmembrane region" description="Helical" evidence="6">
    <location>
        <begin position="90"/>
        <end position="111"/>
    </location>
</feature>
<evidence type="ECO:0008006" key="9">
    <source>
        <dbReference type="Google" id="ProtNLM"/>
    </source>
</evidence>
<dbReference type="InterPro" id="IPR050367">
    <property type="entry name" value="APC_superfamily"/>
</dbReference>
<dbReference type="Gene3D" id="1.20.1740.10">
    <property type="entry name" value="Amino acid/polyamine transporter I"/>
    <property type="match status" value="1"/>
</dbReference>
<feature type="transmembrane region" description="Helical" evidence="6">
    <location>
        <begin position="149"/>
        <end position="170"/>
    </location>
</feature>
<dbReference type="Pfam" id="PF13520">
    <property type="entry name" value="AA_permease_2"/>
    <property type="match status" value="1"/>
</dbReference>
<dbReference type="InterPro" id="IPR002293">
    <property type="entry name" value="AA/rel_permease1"/>
</dbReference>
<keyword evidence="2" id="KW-1003">Cell membrane</keyword>
<feature type="transmembrane region" description="Helical" evidence="6">
    <location>
        <begin position="21"/>
        <end position="43"/>
    </location>
</feature>
<keyword evidence="3 6" id="KW-0812">Transmembrane</keyword>
<feature type="transmembrane region" description="Helical" evidence="6">
    <location>
        <begin position="271"/>
        <end position="295"/>
    </location>
</feature>
<sequence length="510" mass="54383">MAQSERPGLFVRESTGLVKNVSFFDALSINVSYMSIGAALGLIGVTMASLPTASGVNLVVGSVITFLMIVPMMVVYTMMSRRISRTGGDYVWLSRSLGGFIGSTVTFTGMTFETMPYLALIALSLVFAIGSVGVLLGEHAFQPLATGSPPLGVFAIAEAIFGGIVALNVFKPNWGYRLISATMVAGLITLILWVGVLLASGRAGFQHYIDSLGAPGVSYSGLVSTYKGSAFNFWNTLLVVPFFALFSYPWFNASPSIGSELKGKNAVRWAVPVSALFGFAVMTAPLAAMYYAGGFRAVNAALSNPTLVYNYSFNFWTLAMGVTGNPVLRVMIGVGWIVWTLAILEFGVILISRYLLAQAFDRTLPASFAYVSPRYGSPVVAHLVDFAVTSALIGAASYFYGRVSSLYGAVLASMVYFAFVGVGAVVYALRKEKGGARSTLAVSGTLMAAVFVFISYEFLAYPAVWGGNPLAYGYIAGSLIAGSVIYIATKLHYKSVGLDIRRVFEEIPPE</sequence>
<feature type="transmembrane region" description="Helical" evidence="6">
    <location>
        <begin position="334"/>
        <end position="356"/>
    </location>
</feature>
<comment type="subcellular location">
    <subcellularLocation>
        <location evidence="1">Cell membrane</location>
        <topology evidence="1">Multi-pass membrane protein</topology>
    </subcellularLocation>
</comment>
<feature type="transmembrane region" description="Helical" evidence="6">
    <location>
        <begin position="406"/>
        <end position="428"/>
    </location>
</feature>
<evidence type="ECO:0000256" key="2">
    <source>
        <dbReference type="ARBA" id="ARBA00022475"/>
    </source>
</evidence>
<feature type="transmembrane region" description="Helical" evidence="6">
    <location>
        <begin position="233"/>
        <end position="251"/>
    </location>
</feature>
<evidence type="ECO:0000256" key="4">
    <source>
        <dbReference type="ARBA" id="ARBA00022989"/>
    </source>
</evidence>
<evidence type="ECO:0000313" key="8">
    <source>
        <dbReference type="Proteomes" id="UP000240681"/>
    </source>
</evidence>
<dbReference type="AlphaFoldDB" id="A0A2R6BCN3"/>
<feature type="transmembrane region" description="Helical" evidence="6">
    <location>
        <begin position="307"/>
        <end position="328"/>
    </location>
</feature>
<feature type="transmembrane region" description="Helical" evidence="6">
    <location>
        <begin position="471"/>
        <end position="493"/>
    </location>
</feature>
<dbReference type="PIRSF" id="PIRSF006060">
    <property type="entry name" value="AA_transporter"/>
    <property type="match status" value="1"/>
</dbReference>
<evidence type="ECO:0000256" key="1">
    <source>
        <dbReference type="ARBA" id="ARBA00004651"/>
    </source>
</evidence>
<evidence type="ECO:0000256" key="3">
    <source>
        <dbReference type="ARBA" id="ARBA00022692"/>
    </source>
</evidence>
<feature type="transmembrane region" description="Helical" evidence="6">
    <location>
        <begin position="176"/>
        <end position="199"/>
    </location>
</feature>
<dbReference type="GO" id="GO:0005886">
    <property type="term" value="C:plasma membrane"/>
    <property type="evidence" value="ECO:0007669"/>
    <property type="project" value="UniProtKB-SubCell"/>
</dbReference>
<name>A0A2R6BCN3_9ARCH</name>
<dbReference type="PANTHER" id="PTHR42770:SF7">
    <property type="entry name" value="MEMBRANE PROTEIN"/>
    <property type="match status" value="1"/>
</dbReference>
<accession>A0A2R6BCN3</accession>
<dbReference type="Proteomes" id="UP000240681">
    <property type="component" value="Unassembled WGS sequence"/>
</dbReference>
<proteinExistence type="predicted"/>
<comment type="caution">
    <text evidence="7">The sequence shown here is derived from an EMBL/GenBank/DDBJ whole genome shotgun (WGS) entry which is preliminary data.</text>
</comment>
<feature type="transmembrane region" description="Helical" evidence="6">
    <location>
        <begin position="117"/>
        <end position="137"/>
    </location>
</feature>